<dbReference type="InterPro" id="IPR027636">
    <property type="entry name" value="Glucan-bd_rpt"/>
</dbReference>
<evidence type="ECO:0000256" key="2">
    <source>
        <dbReference type="PROSITE-ProRule" id="PRU00591"/>
    </source>
</evidence>
<accession>E8JN52</accession>
<dbReference type="Pfam" id="PF19127">
    <property type="entry name" value="Choline_bind_3"/>
    <property type="match status" value="3"/>
</dbReference>
<evidence type="ECO:0000313" key="3">
    <source>
        <dbReference type="EMBL" id="EFW89319.1"/>
    </source>
</evidence>
<dbReference type="Gene3D" id="2.10.270.10">
    <property type="entry name" value="Cholin Binding"/>
    <property type="match status" value="2"/>
</dbReference>
<dbReference type="EMBL" id="AEVB01000010">
    <property type="protein sequence ID" value="EFW89319.1"/>
    <property type="molecule type" value="Genomic_DNA"/>
</dbReference>
<protein>
    <submittedName>
        <fullName evidence="3">Cell wall-binding repeat protein</fullName>
    </submittedName>
</protein>
<evidence type="ECO:0000256" key="1">
    <source>
        <dbReference type="ARBA" id="ARBA00022737"/>
    </source>
</evidence>
<evidence type="ECO:0000313" key="4">
    <source>
        <dbReference type="Proteomes" id="UP000005699"/>
    </source>
</evidence>
<sequence length="208" mass="23168">MARGLVKIGEDYRYYDENGNQVKVQLVKDKDGNTPYFKGDSGAMVAGEFTLINGGWYYFNEDGVAVKGTQTINGQQLYFDENGVQAKGIFVTNEDGTRSYYDAKSGEKFVGDFFSTGDNHWYYANENGNLTAGSQVIRGQKLYFAEDGLQAKGIFVTDAEGNRHFYDPDLGVLATNKFIADGDDWYYFDENGQVVTGDQEINGPYIAL</sequence>
<dbReference type="NCBIfam" id="TIGR04035">
    <property type="entry name" value="glucan_65_rpt"/>
    <property type="match status" value="2"/>
</dbReference>
<reference evidence="3 4" key="1">
    <citation type="submission" date="2010-12" db="EMBL/GenBank/DDBJ databases">
        <authorList>
            <person name="Muzny D."/>
            <person name="Qin X."/>
            <person name="Deng J."/>
            <person name="Jiang H."/>
            <person name="Liu Y."/>
            <person name="Qu J."/>
            <person name="Song X.-Z."/>
            <person name="Zhang L."/>
            <person name="Thornton R."/>
            <person name="Coyle M."/>
            <person name="Francisco L."/>
            <person name="Jackson L."/>
            <person name="Javaid M."/>
            <person name="Korchina V."/>
            <person name="Kovar C."/>
            <person name="Mata R."/>
            <person name="Mathew T."/>
            <person name="Ngo R."/>
            <person name="Nguyen L."/>
            <person name="Nguyen N."/>
            <person name="Okwuonu G."/>
            <person name="Ongeri F."/>
            <person name="Pham C."/>
            <person name="Simmons D."/>
            <person name="Wilczek-Boney K."/>
            <person name="Hale W."/>
            <person name="Jakkamsetti A."/>
            <person name="Pham P."/>
            <person name="Ruth R."/>
            <person name="San Lucas F."/>
            <person name="Warren J."/>
            <person name="Zhang J."/>
            <person name="Zhao Z."/>
            <person name="Zhou C."/>
            <person name="Zhu D."/>
            <person name="Lee S."/>
            <person name="Bess C."/>
            <person name="Blankenburg K."/>
            <person name="Forbes L."/>
            <person name="Fu Q."/>
            <person name="Gubbala S."/>
            <person name="Hirani K."/>
            <person name="Jayaseelan J.C."/>
            <person name="Lara F."/>
            <person name="Munidasa M."/>
            <person name="Palculict T."/>
            <person name="Patil S."/>
            <person name="Pu L.-L."/>
            <person name="Saada N."/>
            <person name="Tang L."/>
            <person name="Weissenberger G."/>
            <person name="Zhu Y."/>
            <person name="Hemphill L."/>
            <person name="Shang Y."/>
            <person name="Youmans B."/>
            <person name="Ayvaz T."/>
            <person name="Ross M."/>
            <person name="Santibanez J."/>
            <person name="Aqrawi P."/>
            <person name="Gross S."/>
            <person name="Joshi V."/>
            <person name="Fowler G."/>
            <person name="Nazareth L."/>
            <person name="Reid J."/>
            <person name="Worley K."/>
            <person name="Petrosino J."/>
            <person name="Highlander S."/>
            <person name="Gibbs R."/>
        </authorList>
    </citation>
    <scope>NUCLEOTIDE SEQUENCE [LARGE SCALE GENOMIC DNA]</scope>
    <source>
        <strain evidence="3 4">ATCC 9812</strain>
    </source>
</reference>
<comment type="caution">
    <text evidence="3">The sequence shown here is derived from an EMBL/GenBank/DDBJ whole genome shotgun (WGS) entry which is preliminary data.</text>
</comment>
<dbReference type="PROSITE" id="PS51170">
    <property type="entry name" value="CW"/>
    <property type="match status" value="2"/>
</dbReference>
<proteinExistence type="predicted"/>
<dbReference type="SUPFAM" id="SSF69360">
    <property type="entry name" value="Cell wall binding repeat"/>
    <property type="match status" value="1"/>
</dbReference>
<dbReference type="Proteomes" id="UP000005699">
    <property type="component" value="Unassembled WGS sequence"/>
</dbReference>
<gene>
    <name evidence="3" type="ORF">HMPREF0819_0425</name>
</gene>
<dbReference type="HOGENOM" id="CLU_1320293_0_0_9"/>
<dbReference type="Pfam" id="PF01473">
    <property type="entry name" value="Choline_bind_1"/>
    <property type="match status" value="2"/>
</dbReference>
<organism evidence="3 4">
    <name type="scientific">Streptococcus equinus ATCC 9812</name>
    <dbReference type="NCBI Taxonomy" id="525379"/>
    <lineage>
        <taxon>Bacteria</taxon>
        <taxon>Bacillati</taxon>
        <taxon>Bacillota</taxon>
        <taxon>Bacilli</taxon>
        <taxon>Lactobacillales</taxon>
        <taxon>Streptococcaceae</taxon>
        <taxon>Streptococcus</taxon>
    </lineage>
</organism>
<dbReference type="eggNOG" id="COG5263">
    <property type="taxonomic scope" value="Bacteria"/>
</dbReference>
<feature type="repeat" description="Cell wall-binding" evidence="2">
    <location>
        <begin position="46"/>
        <end position="65"/>
    </location>
</feature>
<feature type="repeat" description="Cell wall-binding" evidence="2">
    <location>
        <begin position="175"/>
        <end position="194"/>
    </location>
</feature>
<dbReference type="InterPro" id="IPR018337">
    <property type="entry name" value="Cell_wall/Cho-bd_repeat"/>
</dbReference>
<keyword evidence="1" id="KW-0677">Repeat</keyword>
<dbReference type="RefSeq" id="WP_004231598.1">
    <property type="nucleotide sequence ID" value="NZ_GL698429.1"/>
</dbReference>
<name>E8JN52_STREI</name>
<dbReference type="AlphaFoldDB" id="E8JN52"/>